<keyword evidence="4" id="KW-0496">Mitochondrion</keyword>
<dbReference type="AlphaFoldDB" id="A0A2T7NVG4"/>
<dbReference type="InterPro" id="IPR036249">
    <property type="entry name" value="Thioredoxin-like_sf"/>
</dbReference>
<evidence type="ECO:0000259" key="8">
    <source>
        <dbReference type="SMART" id="SM00916"/>
    </source>
</evidence>
<name>A0A2T7NVG4_POMCA</name>
<dbReference type="EMBL" id="PZQS01000009">
    <property type="protein sequence ID" value="PVD25136.1"/>
    <property type="molecule type" value="Genomic_DNA"/>
</dbReference>
<dbReference type="InterPro" id="IPR007741">
    <property type="entry name" value="Ribosomal_mL43/mS25/NADH_DH"/>
</dbReference>
<dbReference type="STRING" id="400727.A0A2T7NVG4"/>
<dbReference type="GO" id="GO:1990904">
    <property type="term" value="C:ribonucleoprotein complex"/>
    <property type="evidence" value="ECO:0007669"/>
    <property type="project" value="UniProtKB-KW"/>
</dbReference>
<evidence type="ECO:0000256" key="2">
    <source>
        <dbReference type="ARBA" id="ARBA00008046"/>
    </source>
</evidence>
<keyword evidence="5" id="KW-0687">Ribonucleoprotein</keyword>
<sequence>MKGQSPVRYTLRYLEQGKLMLKNNVRIITVNYNTGHKPSRGAYDFVFWHLPQLQFKNPDVQFLVFKNMTPSPFLRVYFDNGKSILSQLDLQTKDEIYQHFKSIFCKTDDQMQQEAYVKEQKTNPANFGIGFPVECICTIAGQAPCTAFVAPPKEQRGKYKYMGKDVEEE</sequence>
<comment type="caution">
    <text evidence="9">The sequence shown here is derived from an EMBL/GenBank/DDBJ whole genome shotgun (WGS) entry which is preliminary data.</text>
</comment>
<dbReference type="SMART" id="SM00916">
    <property type="entry name" value="L51_S25_CI-B8"/>
    <property type="match status" value="1"/>
</dbReference>
<dbReference type="GO" id="GO:0003735">
    <property type="term" value="F:structural constituent of ribosome"/>
    <property type="evidence" value="ECO:0007669"/>
    <property type="project" value="InterPro"/>
</dbReference>
<evidence type="ECO:0000256" key="3">
    <source>
        <dbReference type="ARBA" id="ARBA00022980"/>
    </source>
</evidence>
<keyword evidence="10" id="KW-1185">Reference proteome</keyword>
<proteinExistence type="inferred from homology"/>
<dbReference type="Proteomes" id="UP000245119">
    <property type="component" value="Linkage Group LG9"/>
</dbReference>
<accession>A0A2T7NVG4</accession>
<dbReference type="Gene3D" id="3.40.30.10">
    <property type="entry name" value="Glutaredoxin"/>
    <property type="match status" value="1"/>
</dbReference>
<comment type="similarity">
    <text evidence="2">Belongs to the mitochondrion-specific ribosomal protein mS25 family.</text>
</comment>
<dbReference type="InterPro" id="IPR040049">
    <property type="entry name" value="Ribosomal_mS25/mL61"/>
</dbReference>
<evidence type="ECO:0000256" key="7">
    <source>
        <dbReference type="ARBA" id="ARBA00035369"/>
    </source>
</evidence>
<dbReference type="GO" id="GO:0005840">
    <property type="term" value="C:ribosome"/>
    <property type="evidence" value="ECO:0007669"/>
    <property type="project" value="UniProtKB-KW"/>
</dbReference>
<comment type="subcellular location">
    <subcellularLocation>
        <location evidence="1">Mitochondrion</location>
    </subcellularLocation>
</comment>
<gene>
    <name evidence="9" type="ORF">C0Q70_15634</name>
</gene>
<evidence type="ECO:0000256" key="1">
    <source>
        <dbReference type="ARBA" id="ARBA00004173"/>
    </source>
</evidence>
<evidence type="ECO:0000313" key="10">
    <source>
        <dbReference type="Proteomes" id="UP000245119"/>
    </source>
</evidence>
<dbReference type="PANTHER" id="PTHR13274">
    <property type="entry name" value="MITOCHONDRIAL RIBOSOMAL PROTEIN S25"/>
    <property type="match status" value="1"/>
</dbReference>
<dbReference type="SUPFAM" id="SSF52833">
    <property type="entry name" value="Thioredoxin-like"/>
    <property type="match status" value="1"/>
</dbReference>
<evidence type="ECO:0000256" key="6">
    <source>
        <dbReference type="ARBA" id="ARBA00035139"/>
    </source>
</evidence>
<reference evidence="9 10" key="1">
    <citation type="submission" date="2018-04" db="EMBL/GenBank/DDBJ databases">
        <title>The genome of golden apple snail Pomacea canaliculata provides insight into stress tolerance and invasive adaptation.</title>
        <authorList>
            <person name="Liu C."/>
            <person name="Liu B."/>
            <person name="Ren Y."/>
            <person name="Zhang Y."/>
            <person name="Wang H."/>
            <person name="Li S."/>
            <person name="Jiang F."/>
            <person name="Yin L."/>
            <person name="Zhang G."/>
            <person name="Qian W."/>
            <person name="Fan W."/>
        </authorList>
    </citation>
    <scope>NUCLEOTIDE SEQUENCE [LARGE SCALE GENOMIC DNA]</scope>
    <source>
        <strain evidence="9">SZHN2017</strain>
        <tissue evidence="9">Muscle</tissue>
    </source>
</reference>
<evidence type="ECO:0000256" key="4">
    <source>
        <dbReference type="ARBA" id="ARBA00023128"/>
    </source>
</evidence>
<dbReference type="Pfam" id="PF05047">
    <property type="entry name" value="L51_S25_CI-B8"/>
    <property type="match status" value="1"/>
</dbReference>
<protein>
    <recommendedName>
        <fullName evidence="6">Small ribosomal subunit protein mS25</fullName>
    </recommendedName>
    <alternativeName>
        <fullName evidence="7">28S ribosomal protein S25, mitochondrial</fullName>
    </alternativeName>
</protein>
<dbReference type="PANTHER" id="PTHR13274:SF2">
    <property type="entry name" value="SMALL RIBOSOMAL SUBUNIT PROTEIN MS25"/>
    <property type="match status" value="1"/>
</dbReference>
<organism evidence="9 10">
    <name type="scientific">Pomacea canaliculata</name>
    <name type="common">Golden apple snail</name>
    <dbReference type="NCBI Taxonomy" id="400727"/>
    <lineage>
        <taxon>Eukaryota</taxon>
        <taxon>Metazoa</taxon>
        <taxon>Spiralia</taxon>
        <taxon>Lophotrochozoa</taxon>
        <taxon>Mollusca</taxon>
        <taxon>Gastropoda</taxon>
        <taxon>Caenogastropoda</taxon>
        <taxon>Architaenioglossa</taxon>
        <taxon>Ampullarioidea</taxon>
        <taxon>Ampullariidae</taxon>
        <taxon>Pomacea</taxon>
    </lineage>
</organism>
<feature type="domain" description="Ribosomal protein/NADH dehydrogenase" evidence="8">
    <location>
        <begin position="33"/>
        <end position="107"/>
    </location>
</feature>
<evidence type="ECO:0000313" key="9">
    <source>
        <dbReference type="EMBL" id="PVD25136.1"/>
    </source>
</evidence>
<keyword evidence="3" id="KW-0689">Ribosomal protein</keyword>
<dbReference type="OrthoDB" id="5919182at2759"/>
<dbReference type="GO" id="GO:0005739">
    <property type="term" value="C:mitochondrion"/>
    <property type="evidence" value="ECO:0007669"/>
    <property type="project" value="UniProtKB-SubCell"/>
</dbReference>
<evidence type="ECO:0000256" key="5">
    <source>
        <dbReference type="ARBA" id="ARBA00023274"/>
    </source>
</evidence>